<name>A0A3B4FXN0_9CICH</name>
<protein>
    <submittedName>
        <fullName evidence="1">Si:dkeyp-118b1.2</fullName>
    </submittedName>
</protein>
<evidence type="ECO:0000313" key="1">
    <source>
        <dbReference type="Ensembl" id="ENSPNYP00000014348.1"/>
    </source>
</evidence>
<dbReference type="PANTHER" id="PTHR47733">
    <property type="entry name" value="ATAXIN-7 LIKE PROTEIN 3B, ATXN7L3B"/>
    <property type="match status" value="1"/>
</dbReference>
<reference evidence="1" key="1">
    <citation type="submission" date="2023-09" db="UniProtKB">
        <authorList>
            <consortium name="Ensembl"/>
        </authorList>
    </citation>
    <scope>IDENTIFICATION</scope>
</reference>
<dbReference type="InterPro" id="IPR042933">
    <property type="entry name" value="ATXN7L3B"/>
</dbReference>
<dbReference type="PANTHER" id="PTHR47733:SF1">
    <property type="entry name" value="ATAXIN-7-LIKE PROTEIN 3B"/>
    <property type="match status" value="1"/>
</dbReference>
<sequence>MEEVSVSSLDNSKLEALAQDILSDLVEDACLGLCFEVHRAVKQGYFFLDDTDQESMRDFGEHRLFSFFFLFFFSQPEYCCLTLCSTPGEIQPQVWALKKQPTQLI</sequence>
<dbReference type="GeneTree" id="ENSGT00940000158253"/>
<organism evidence="1">
    <name type="scientific">Pundamilia nyererei</name>
    <dbReference type="NCBI Taxonomy" id="303518"/>
    <lineage>
        <taxon>Eukaryota</taxon>
        <taxon>Metazoa</taxon>
        <taxon>Chordata</taxon>
        <taxon>Craniata</taxon>
        <taxon>Vertebrata</taxon>
        <taxon>Euteleostomi</taxon>
        <taxon>Actinopterygii</taxon>
        <taxon>Neopterygii</taxon>
        <taxon>Teleostei</taxon>
        <taxon>Neoteleostei</taxon>
        <taxon>Acanthomorphata</taxon>
        <taxon>Ovalentaria</taxon>
        <taxon>Cichlomorphae</taxon>
        <taxon>Cichliformes</taxon>
        <taxon>Cichlidae</taxon>
        <taxon>African cichlids</taxon>
        <taxon>Pseudocrenilabrinae</taxon>
        <taxon>Haplochromini</taxon>
        <taxon>Pundamilia</taxon>
    </lineage>
</organism>
<accession>A0A3B4FXN0</accession>
<dbReference type="Ensembl" id="ENSPNYT00000014712.1">
    <property type="protein sequence ID" value="ENSPNYP00000014348.1"/>
    <property type="gene ID" value="ENSPNYG00000010859.1"/>
</dbReference>
<dbReference type="AlphaFoldDB" id="A0A3B4FXN0"/>
<dbReference type="GO" id="GO:0010468">
    <property type="term" value="P:regulation of gene expression"/>
    <property type="evidence" value="ECO:0007669"/>
    <property type="project" value="TreeGrafter"/>
</dbReference>
<proteinExistence type="predicted"/>